<evidence type="ECO:0000313" key="2">
    <source>
        <dbReference type="EMBL" id="KAH0216241.1"/>
    </source>
</evidence>
<dbReference type="AlphaFoldDB" id="A0A9P8GE32"/>
<feature type="compositionally biased region" description="Basic and acidic residues" evidence="1">
    <location>
        <begin position="127"/>
        <end position="138"/>
    </location>
</feature>
<feature type="compositionally biased region" description="Basic residues" evidence="1">
    <location>
        <begin position="113"/>
        <end position="126"/>
    </location>
</feature>
<organism evidence="2 3">
    <name type="scientific">Aureobasidium melanogenum</name>
    <name type="common">Aureobasidium pullulans var. melanogenum</name>
    <dbReference type="NCBI Taxonomy" id="46634"/>
    <lineage>
        <taxon>Eukaryota</taxon>
        <taxon>Fungi</taxon>
        <taxon>Dikarya</taxon>
        <taxon>Ascomycota</taxon>
        <taxon>Pezizomycotina</taxon>
        <taxon>Dothideomycetes</taxon>
        <taxon>Dothideomycetidae</taxon>
        <taxon>Dothideales</taxon>
        <taxon>Saccotheciaceae</taxon>
        <taxon>Aureobasidium</taxon>
    </lineage>
</organism>
<comment type="caution">
    <text evidence="2">The sequence shown here is derived from an EMBL/GenBank/DDBJ whole genome shotgun (WGS) entry which is preliminary data.</text>
</comment>
<reference evidence="2" key="1">
    <citation type="journal article" date="2021" name="J Fungi (Basel)">
        <title>Virulence traits and population genomics of the black yeast Aureobasidium melanogenum.</title>
        <authorList>
            <person name="Cernosa A."/>
            <person name="Sun X."/>
            <person name="Gostincar C."/>
            <person name="Fang C."/>
            <person name="Gunde-Cimerman N."/>
            <person name="Song Z."/>
        </authorList>
    </citation>
    <scope>NUCLEOTIDE SEQUENCE</scope>
    <source>
        <strain evidence="2">EXF-8016</strain>
    </source>
</reference>
<proteinExistence type="predicted"/>
<gene>
    <name evidence="2" type="ORF">KCV03_g7641</name>
</gene>
<protein>
    <submittedName>
        <fullName evidence="2">Uncharacterized protein</fullName>
    </submittedName>
</protein>
<feature type="compositionally biased region" description="Basic residues" evidence="1">
    <location>
        <begin position="139"/>
        <end position="148"/>
    </location>
</feature>
<feature type="non-terminal residue" evidence="2">
    <location>
        <position position="1"/>
    </location>
</feature>
<evidence type="ECO:0000313" key="3">
    <source>
        <dbReference type="Proteomes" id="UP000767238"/>
    </source>
</evidence>
<accession>A0A9P8GE32</accession>
<sequence length="262" mass="29447">MSEQVQVYIAKVQDICNHLESEPNFDLLQCDTKAMRAWIEAMDTGLSKSSVHNKAPVCLRELRKRKDLSKEDHESLLADAFIRNPVVTSQWKKRSVTVDKKPDSTPETVKANKQARRKAAKARRSEKKADKAEKEKASKKAHKKANKKAQREVEEPEVQAQAIESDGEDSGHESLIFPTAGSMREELGKMDLLERFIDGMSSEDLRLMLNLGPEEVRRRLFDNQVSAPTTKGTKRKRADSGPKSEGRSGSSSDNSEEVKKEA</sequence>
<reference evidence="2" key="2">
    <citation type="submission" date="2021-08" db="EMBL/GenBank/DDBJ databases">
        <authorList>
            <person name="Gostincar C."/>
            <person name="Sun X."/>
            <person name="Song Z."/>
            <person name="Gunde-Cimerman N."/>
        </authorList>
    </citation>
    <scope>NUCLEOTIDE SEQUENCE</scope>
    <source>
        <strain evidence="2">EXF-8016</strain>
    </source>
</reference>
<feature type="region of interest" description="Disordered" evidence="1">
    <location>
        <begin position="216"/>
        <end position="262"/>
    </location>
</feature>
<dbReference type="Proteomes" id="UP000767238">
    <property type="component" value="Unassembled WGS sequence"/>
</dbReference>
<dbReference type="EMBL" id="JAHFYH010000065">
    <property type="protein sequence ID" value="KAH0216241.1"/>
    <property type="molecule type" value="Genomic_DNA"/>
</dbReference>
<evidence type="ECO:0000256" key="1">
    <source>
        <dbReference type="SAM" id="MobiDB-lite"/>
    </source>
</evidence>
<name>A0A9P8GE32_AURME</name>
<feature type="region of interest" description="Disordered" evidence="1">
    <location>
        <begin position="92"/>
        <end position="183"/>
    </location>
</feature>